<dbReference type="PANTHER" id="PTHR31793:SF24">
    <property type="entry name" value="LONG-CHAIN ACYL-COA THIOESTERASE FADM"/>
    <property type="match status" value="1"/>
</dbReference>
<evidence type="ECO:0000313" key="1">
    <source>
        <dbReference type="EMBL" id="SCQ79779.1"/>
    </source>
</evidence>
<dbReference type="OrthoDB" id="9799036at2"/>
<dbReference type="GO" id="GO:0047617">
    <property type="term" value="F:fatty acyl-CoA hydrolase activity"/>
    <property type="evidence" value="ECO:0007669"/>
    <property type="project" value="TreeGrafter"/>
</dbReference>
<dbReference type="Pfam" id="PF13279">
    <property type="entry name" value="4HBT_2"/>
    <property type="match status" value="2"/>
</dbReference>
<sequence>MASFHATIPLRWSDLDPQGHVNNVVVLDLAQEARARFMAGGSHPELLLHGSVVVKQRSEFLRPMMLDGGPVEVELSTTSIGAARFIMSYRMVQRGELCVRAATSMCPFDFPHQRVRKLTAGERDALATISAPDEPWSPLPAMRLDEHAVETAFQPRWSDQDRYGHVNNVRTLDWLQEARVEATTAMAPQMARAGMVDAAQRLPGSWVVARQDTEYRHQLRWQSSPYLMRTGVLRVGASSTTLGCAIIDPDDRTAHVRARTVLVHAGANGRPEPLPADVREQLRSYLPTPGDGA</sequence>
<dbReference type="InterPro" id="IPR050563">
    <property type="entry name" value="4-hydroxybenzoyl-CoA_TE"/>
</dbReference>
<gene>
    <name evidence="1" type="ORF">PFR_JS23_1482</name>
</gene>
<dbReference type="Proteomes" id="UP000250080">
    <property type="component" value="Chromosome I"/>
</dbReference>
<dbReference type="InterPro" id="IPR029069">
    <property type="entry name" value="HotDog_dom_sf"/>
</dbReference>
<protein>
    <submittedName>
        <fullName evidence="1">Acyl-CoA thioester hydrolase, YbgC/YbaW family</fullName>
    </submittedName>
</protein>
<dbReference type="PANTHER" id="PTHR31793">
    <property type="entry name" value="4-HYDROXYBENZOYL-COA THIOESTERASE FAMILY MEMBER"/>
    <property type="match status" value="1"/>
</dbReference>
<dbReference type="CDD" id="cd00586">
    <property type="entry name" value="4HBT"/>
    <property type="match status" value="2"/>
</dbReference>
<dbReference type="EMBL" id="LT618793">
    <property type="protein sequence ID" value="SCQ79779.1"/>
    <property type="molecule type" value="Genomic_DNA"/>
</dbReference>
<name>A0A0A8S388_9ACTN</name>
<dbReference type="RefSeq" id="WP_013160718.1">
    <property type="nucleotide sequence ID" value="NZ_CCYN01000037.1"/>
</dbReference>
<organism evidence="1 2">
    <name type="scientific">Propionibacterium freudenreichii</name>
    <dbReference type="NCBI Taxonomy" id="1744"/>
    <lineage>
        <taxon>Bacteria</taxon>
        <taxon>Bacillati</taxon>
        <taxon>Actinomycetota</taxon>
        <taxon>Actinomycetes</taxon>
        <taxon>Propionibacteriales</taxon>
        <taxon>Propionibacteriaceae</taxon>
        <taxon>Propionibacterium</taxon>
    </lineage>
</organism>
<accession>A0A0A8S388</accession>
<dbReference type="OMA" id="FHERDEG"/>
<dbReference type="SUPFAM" id="SSF54637">
    <property type="entry name" value="Thioesterase/thiol ester dehydrase-isomerase"/>
    <property type="match status" value="2"/>
</dbReference>
<dbReference type="Gene3D" id="3.10.129.10">
    <property type="entry name" value="Hotdog Thioesterase"/>
    <property type="match status" value="2"/>
</dbReference>
<proteinExistence type="predicted"/>
<dbReference type="GeneID" id="61222501"/>
<keyword evidence="1" id="KW-0378">Hydrolase</keyword>
<dbReference type="AlphaFoldDB" id="A0A0A8S388"/>
<evidence type="ECO:0000313" key="2">
    <source>
        <dbReference type="Proteomes" id="UP000250080"/>
    </source>
</evidence>
<reference evidence="1 2" key="1">
    <citation type="submission" date="2016-09" db="EMBL/GenBank/DDBJ databases">
        <authorList>
            <person name="Laine KS P."/>
        </authorList>
    </citation>
    <scope>NUCLEOTIDE SEQUENCE [LARGE SCALE GENOMIC DNA]</scope>
    <source>
        <strain evidence="1">PFRJS-23</strain>
    </source>
</reference>